<dbReference type="PRINTS" id="PR00038">
    <property type="entry name" value="HTHLUXR"/>
</dbReference>
<dbReference type="GO" id="GO:0003677">
    <property type="term" value="F:DNA binding"/>
    <property type="evidence" value="ECO:0007669"/>
    <property type="project" value="InterPro"/>
</dbReference>
<feature type="coiled-coil region" evidence="6">
    <location>
        <begin position="269"/>
        <end position="306"/>
    </location>
</feature>
<dbReference type="Gene3D" id="1.10.10.10">
    <property type="entry name" value="Winged helix-like DNA-binding domain superfamily/Winged helix DNA-binding domain"/>
    <property type="match status" value="1"/>
</dbReference>
<dbReference type="PROSITE" id="PS50043">
    <property type="entry name" value="HTH_LUXR_2"/>
    <property type="match status" value="1"/>
</dbReference>
<evidence type="ECO:0000256" key="4">
    <source>
        <dbReference type="ARBA" id="ARBA00022679"/>
    </source>
</evidence>
<dbReference type="InterPro" id="IPR000792">
    <property type="entry name" value="Tscrpt_reg_LuxR_C"/>
</dbReference>
<dbReference type="RefSeq" id="WP_180136998.1">
    <property type="nucleotide sequence ID" value="NZ_CAADHO010000001.1"/>
</dbReference>
<evidence type="ECO:0000256" key="3">
    <source>
        <dbReference type="ARBA" id="ARBA00022553"/>
    </source>
</evidence>
<evidence type="ECO:0000259" key="9">
    <source>
        <dbReference type="PROSITE" id="PS50113"/>
    </source>
</evidence>
<accession>A0A4U8YHS0</accession>
<feature type="domain" description="PAC" evidence="9">
    <location>
        <begin position="94"/>
        <end position="145"/>
    </location>
</feature>
<organism evidence="10 11">
    <name type="scientific">Desulfoluna butyratoxydans</name>
    <dbReference type="NCBI Taxonomy" id="231438"/>
    <lineage>
        <taxon>Bacteria</taxon>
        <taxon>Pseudomonadati</taxon>
        <taxon>Thermodesulfobacteriota</taxon>
        <taxon>Desulfobacteria</taxon>
        <taxon>Desulfobacterales</taxon>
        <taxon>Desulfolunaceae</taxon>
        <taxon>Desulfoluna</taxon>
    </lineage>
</organism>
<dbReference type="NCBIfam" id="TIGR00229">
    <property type="entry name" value="sensory_box"/>
    <property type="match status" value="1"/>
</dbReference>
<protein>
    <recommendedName>
        <fullName evidence="2">histidine kinase</fullName>
        <ecNumber evidence="2">2.7.13.3</ecNumber>
    </recommendedName>
</protein>
<keyword evidence="3" id="KW-0597">Phosphoprotein</keyword>
<dbReference type="CDD" id="cd06170">
    <property type="entry name" value="LuxR_C_like"/>
    <property type="match status" value="1"/>
</dbReference>
<dbReference type="PROSITE" id="PS50112">
    <property type="entry name" value="PAS"/>
    <property type="match status" value="1"/>
</dbReference>
<evidence type="ECO:0000256" key="2">
    <source>
        <dbReference type="ARBA" id="ARBA00012438"/>
    </source>
</evidence>
<dbReference type="SMART" id="SM00421">
    <property type="entry name" value="HTH_LUXR"/>
    <property type="match status" value="1"/>
</dbReference>
<keyword evidence="4" id="KW-0808">Transferase</keyword>
<dbReference type="EMBL" id="CAADHO010000001">
    <property type="protein sequence ID" value="VFQ42787.1"/>
    <property type="molecule type" value="Genomic_DNA"/>
</dbReference>
<dbReference type="InterPro" id="IPR052162">
    <property type="entry name" value="Sensor_kinase/Photoreceptor"/>
</dbReference>
<feature type="domain" description="PAS" evidence="8">
    <location>
        <begin position="20"/>
        <end position="74"/>
    </location>
</feature>
<feature type="domain" description="HTH luxR-type" evidence="7">
    <location>
        <begin position="357"/>
        <end position="424"/>
    </location>
</feature>
<dbReference type="InterPro" id="IPR035965">
    <property type="entry name" value="PAS-like_dom_sf"/>
</dbReference>
<evidence type="ECO:0000259" key="7">
    <source>
        <dbReference type="PROSITE" id="PS50043"/>
    </source>
</evidence>
<dbReference type="Proteomes" id="UP000507962">
    <property type="component" value="Unassembled WGS sequence"/>
</dbReference>
<evidence type="ECO:0000256" key="6">
    <source>
        <dbReference type="SAM" id="Coils"/>
    </source>
</evidence>
<dbReference type="InterPro" id="IPR000014">
    <property type="entry name" value="PAS"/>
</dbReference>
<dbReference type="GO" id="GO:0004673">
    <property type="term" value="F:protein histidine kinase activity"/>
    <property type="evidence" value="ECO:0007669"/>
    <property type="project" value="UniProtKB-EC"/>
</dbReference>
<dbReference type="Gene3D" id="3.30.450.20">
    <property type="entry name" value="PAS domain"/>
    <property type="match status" value="2"/>
</dbReference>
<dbReference type="InterPro" id="IPR000700">
    <property type="entry name" value="PAS-assoc_C"/>
</dbReference>
<dbReference type="SMART" id="SM00091">
    <property type="entry name" value="PAS"/>
    <property type="match status" value="2"/>
</dbReference>
<dbReference type="PANTHER" id="PTHR43304:SF1">
    <property type="entry name" value="PAC DOMAIN-CONTAINING PROTEIN"/>
    <property type="match status" value="1"/>
</dbReference>
<proteinExistence type="predicted"/>
<reference evidence="10 11" key="1">
    <citation type="submission" date="2019-03" db="EMBL/GenBank/DDBJ databases">
        <authorList>
            <person name="Nijsse B."/>
        </authorList>
    </citation>
    <scope>NUCLEOTIDE SEQUENCE [LARGE SCALE GENOMIC DNA]</scope>
    <source>
        <strain evidence="10">Desulfoluna butyratoxydans MSL71</strain>
    </source>
</reference>
<dbReference type="PROSITE" id="PS50113">
    <property type="entry name" value="PAC"/>
    <property type="match status" value="2"/>
</dbReference>
<dbReference type="InterPro" id="IPR036388">
    <property type="entry name" value="WH-like_DNA-bd_sf"/>
</dbReference>
<dbReference type="InterPro" id="IPR013655">
    <property type="entry name" value="PAS_fold_3"/>
</dbReference>
<keyword evidence="6" id="KW-0175">Coiled coil</keyword>
<dbReference type="PANTHER" id="PTHR43304">
    <property type="entry name" value="PHYTOCHROME-LIKE PROTEIN CPH1"/>
    <property type="match status" value="1"/>
</dbReference>
<dbReference type="EC" id="2.7.13.3" evidence="2"/>
<feature type="domain" description="PAC" evidence="9">
    <location>
        <begin position="221"/>
        <end position="274"/>
    </location>
</feature>
<keyword evidence="11" id="KW-1185">Reference proteome</keyword>
<evidence type="ECO:0000256" key="5">
    <source>
        <dbReference type="ARBA" id="ARBA00022777"/>
    </source>
</evidence>
<name>A0A4U8YHS0_9BACT</name>
<evidence type="ECO:0000313" key="11">
    <source>
        <dbReference type="Proteomes" id="UP000507962"/>
    </source>
</evidence>
<comment type="catalytic activity">
    <reaction evidence="1">
        <text>ATP + protein L-histidine = ADP + protein N-phospho-L-histidine.</text>
        <dbReference type="EC" id="2.7.13.3"/>
    </reaction>
</comment>
<dbReference type="Pfam" id="PF08447">
    <property type="entry name" value="PAS_3"/>
    <property type="match status" value="1"/>
</dbReference>
<dbReference type="Pfam" id="PF00196">
    <property type="entry name" value="GerE"/>
    <property type="match status" value="1"/>
</dbReference>
<dbReference type="SMART" id="SM00086">
    <property type="entry name" value="PAC"/>
    <property type="match status" value="2"/>
</dbReference>
<dbReference type="GO" id="GO:0006355">
    <property type="term" value="P:regulation of DNA-templated transcription"/>
    <property type="evidence" value="ECO:0007669"/>
    <property type="project" value="InterPro"/>
</dbReference>
<sequence length="424" mass="48729">MQDQNAKIRELTRRIHELELNDRFMGLLEKALDAVYVIDFSGNFIDANDTALMMLGYQRHELPGLNFFELIREDQKTHATGILGNPEKRTGFTEALEFRVRRKDGSHIWISTRARLIKENDVPVRLHGIAVDITDRKKREEDLKNREENLIMALEGAELGVWYWRVDKKVVTLERGWGQRFGVKDGESMPQAEFLDRLHPSERPFVSGSFTLHLKGETDAVHVRHRFKGRDGAWLWMSTRGKAVEKRPDGHVLTVAGTFLDVTRQVRMEKALKRRKAEVEEKVSRLEESQAALRALLTQREKDKEELGENMTATLRHLVLPSLEKVTDHPLTPTQKKHLDAAMTSLSEIISPFTRRLASPFINLTPMELKVAEFIRQGHTSKEMAAMLHLSKGTIDFHRNNIRKKLGLNNSGANLRTQLLSLTR</sequence>
<evidence type="ECO:0000259" key="8">
    <source>
        <dbReference type="PROSITE" id="PS50112"/>
    </source>
</evidence>
<dbReference type="InterPro" id="IPR016032">
    <property type="entry name" value="Sig_transdc_resp-reg_C-effctor"/>
</dbReference>
<dbReference type="InterPro" id="IPR001610">
    <property type="entry name" value="PAC"/>
</dbReference>
<evidence type="ECO:0000313" key="10">
    <source>
        <dbReference type="EMBL" id="VFQ42787.1"/>
    </source>
</evidence>
<evidence type="ECO:0000256" key="1">
    <source>
        <dbReference type="ARBA" id="ARBA00000085"/>
    </source>
</evidence>
<dbReference type="SUPFAM" id="SSF55785">
    <property type="entry name" value="PYP-like sensor domain (PAS domain)"/>
    <property type="match status" value="2"/>
</dbReference>
<dbReference type="SUPFAM" id="SSF46894">
    <property type="entry name" value="C-terminal effector domain of the bipartite response regulators"/>
    <property type="match status" value="1"/>
</dbReference>
<dbReference type="AlphaFoldDB" id="A0A4U8YHS0"/>
<dbReference type="Pfam" id="PF13426">
    <property type="entry name" value="PAS_9"/>
    <property type="match status" value="1"/>
</dbReference>
<dbReference type="CDD" id="cd00130">
    <property type="entry name" value="PAS"/>
    <property type="match status" value="1"/>
</dbReference>
<keyword evidence="5" id="KW-0418">Kinase</keyword>
<gene>
    <name evidence="10" type="ORF">MSL71_4080</name>
</gene>